<dbReference type="EMBL" id="KQ971357">
    <property type="protein sequence ID" value="KYB26009.1"/>
    <property type="molecule type" value="Genomic_DNA"/>
</dbReference>
<sequence>MRPIRNQAYYLTLIESLVGHLRPHMLSTYIKAKQER</sequence>
<evidence type="ECO:0000313" key="2">
    <source>
        <dbReference type="Proteomes" id="UP000007266"/>
    </source>
</evidence>
<reference evidence="1 2" key="1">
    <citation type="journal article" date="2008" name="Nature">
        <title>The genome of the model beetle and pest Tribolium castaneum.</title>
        <authorList>
            <consortium name="Tribolium Genome Sequencing Consortium"/>
            <person name="Richards S."/>
            <person name="Gibbs R.A."/>
            <person name="Weinstock G.M."/>
            <person name="Brown S.J."/>
            <person name="Denell R."/>
            <person name="Beeman R.W."/>
            <person name="Gibbs R."/>
            <person name="Beeman R.W."/>
            <person name="Brown S.J."/>
            <person name="Bucher G."/>
            <person name="Friedrich M."/>
            <person name="Grimmelikhuijzen C.J."/>
            <person name="Klingler M."/>
            <person name="Lorenzen M."/>
            <person name="Richards S."/>
            <person name="Roth S."/>
            <person name="Schroder R."/>
            <person name="Tautz D."/>
            <person name="Zdobnov E.M."/>
            <person name="Muzny D."/>
            <person name="Gibbs R.A."/>
            <person name="Weinstock G.M."/>
            <person name="Attaway T."/>
            <person name="Bell S."/>
            <person name="Buhay C.J."/>
            <person name="Chandrabose M.N."/>
            <person name="Chavez D."/>
            <person name="Clerk-Blankenburg K.P."/>
            <person name="Cree A."/>
            <person name="Dao M."/>
            <person name="Davis C."/>
            <person name="Chacko J."/>
            <person name="Dinh H."/>
            <person name="Dugan-Rocha S."/>
            <person name="Fowler G."/>
            <person name="Garner T.T."/>
            <person name="Garnes J."/>
            <person name="Gnirke A."/>
            <person name="Hawes A."/>
            <person name="Hernandez J."/>
            <person name="Hines S."/>
            <person name="Holder M."/>
            <person name="Hume J."/>
            <person name="Jhangiani S.N."/>
            <person name="Joshi V."/>
            <person name="Khan Z.M."/>
            <person name="Jackson L."/>
            <person name="Kovar C."/>
            <person name="Kowis A."/>
            <person name="Lee S."/>
            <person name="Lewis L.R."/>
            <person name="Margolis J."/>
            <person name="Morgan M."/>
            <person name="Nazareth L.V."/>
            <person name="Nguyen N."/>
            <person name="Okwuonu G."/>
            <person name="Parker D."/>
            <person name="Richards S."/>
            <person name="Ruiz S.J."/>
            <person name="Santibanez J."/>
            <person name="Savard J."/>
            <person name="Scherer S.E."/>
            <person name="Schneider B."/>
            <person name="Sodergren E."/>
            <person name="Tautz D."/>
            <person name="Vattahil S."/>
            <person name="Villasana D."/>
            <person name="White C.S."/>
            <person name="Wright R."/>
            <person name="Park Y."/>
            <person name="Beeman R.W."/>
            <person name="Lord J."/>
            <person name="Oppert B."/>
            <person name="Lorenzen M."/>
            <person name="Brown S."/>
            <person name="Wang L."/>
            <person name="Savard J."/>
            <person name="Tautz D."/>
            <person name="Richards S."/>
            <person name="Weinstock G."/>
            <person name="Gibbs R.A."/>
            <person name="Liu Y."/>
            <person name="Worley K."/>
            <person name="Weinstock G."/>
            <person name="Elsik C.G."/>
            <person name="Reese J.T."/>
            <person name="Elhaik E."/>
            <person name="Landan G."/>
            <person name="Graur D."/>
            <person name="Arensburger P."/>
            <person name="Atkinson P."/>
            <person name="Beeman R.W."/>
            <person name="Beidler J."/>
            <person name="Brown S.J."/>
            <person name="Demuth J.P."/>
            <person name="Drury D.W."/>
            <person name="Du Y.Z."/>
            <person name="Fujiwara H."/>
            <person name="Lorenzen M."/>
            <person name="Maselli V."/>
            <person name="Osanai M."/>
            <person name="Park Y."/>
            <person name="Robertson H.M."/>
            <person name="Tu Z."/>
            <person name="Wang J.J."/>
            <person name="Wang S."/>
            <person name="Richards S."/>
            <person name="Song H."/>
            <person name="Zhang L."/>
            <person name="Sodergren E."/>
            <person name="Werner D."/>
            <person name="Stanke M."/>
            <person name="Morgenstern B."/>
            <person name="Solovyev V."/>
            <person name="Kosarev P."/>
            <person name="Brown G."/>
            <person name="Chen H.C."/>
            <person name="Ermolaeva O."/>
            <person name="Hlavina W."/>
            <person name="Kapustin Y."/>
            <person name="Kiryutin B."/>
            <person name="Kitts P."/>
            <person name="Maglott D."/>
            <person name="Pruitt K."/>
            <person name="Sapojnikov V."/>
            <person name="Souvorov A."/>
            <person name="Mackey A.J."/>
            <person name="Waterhouse R.M."/>
            <person name="Wyder S."/>
            <person name="Zdobnov E.M."/>
            <person name="Zdobnov E.M."/>
            <person name="Wyder S."/>
            <person name="Kriventseva E.V."/>
            <person name="Kadowaki T."/>
            <person name="Bork P."/>
            <person name="Aranda M."/>
            <person name="Bao R."/>
            <person name="Beermann A."/>
            <person name="Berns N."/>
            <person name="Bolognesi R."/>
            <person name="Bonneton F."/>
            <person name="Bopp D."/>
            <person name="Brown S.J."/>
            <person name="Bucher G."/>
            <person name="Butts T."/>
            <person name="Chaumot A."/>
            <person name="Denell R.E."/>
            <person name="Ferrier D.E."/>
            <person name="Friedrich M."/>
            <person name="Gordon C.M."/>
            <person name="Jindra M."/>
            <person name="Klingler M."/>
            <person name="Lan Q."/>
            <person name="Lattorff H.M."/>
            <person name="Laudet V."/>
            <person name="von Levetsow C."/>
            <person name="Liu Z."/>
            <person name="Lutz R."/>
            <person name="Lynch J.A."/>
            <person name="da Fonseca R.N."/>
            <person name="Posnien N."/>
            <person name="Reuter R."/>
            <person name="Roth S."/>
            <person name="Savard J."/>
            <person name="Schinko J.B."/>
            <person name="Schmitt C."/>
            <person name="Schoppmeier M."/>
            <person name="Schroder R."/>
            <person name="Shippy T.D."/>
            <person name="Simonnet F."/>
            <person name="Marques-Souza H."/>
            <person name="Tautz D."/>
            <person name="Tomoyasu Y."/>
            <person name="Trauner J."/>
            <person name="Van der Zee M."/>
            <person name="Vervoort M."/>
            <person name="Wittkopp N."/>
            <person name="Wimmer E.A."/>
            <person name="Yang X."/>
            <person name="Jones A.K."/>
            <person name="Sattelle D.B."/>
            <person name="Ebert P.R."/>
            <person name="Nelson D."/>
            <person name="Scott J.G."/>
            <person name="Beeman R.W."/>
            <person name="Muthukrishnan S."/>
            <person name="Kramer K.J."/>
            <person name="Arakane Y."/>
            <person name="Beeman R.W."/>
            <person name="Zhu Q."/>
            <person name="Hogenkamp D."/>
            <person name="Dixit R."/>
            <person name="Oppert B."/>
            <person name="Jiang H."/>
            <person name="Zou Z."/>
            <person name="Marshall J."/>
            <person name="Elpidina E."/>
            <person name="Vinokurov K."/>
            <person name="Oppert C."/>
            <person name="Zou Z."/>
            <person name="Evans J."/>
            <person name="Lu Z."/>
            <person name="Zhao P."/>
            <person name="Sumathipala N."/>
            <person name="Altincicek B."/>
            <person name="Vilcinskas A."/>
            <person name="Williams M."/>
            <person name="Hultmark D."/>
            <person name="Hetru C."/>
            <person name="Jiang H."/>
            <person name="Grimmelikhuijzen C.J."/>
            <person name="Hauser F."/>
            <person name="Cazzamali G."/>
            <person name="Williamson M."/>
            <person name="Park Y."/>
            <person name="Li B."/>
            <person name="Tanaka Y."/>
            <person name="Predel R."/>
            <person name="Neupert S."/>
            <person name="Schachtner J."/>
            <person name="Verleyen P."/>
            <person name="Raible F."/>
            <person name="Bork P."/>
            <person name="Friedrich M."/>
            <person name="Walden K.K."/>
            <person name="Robertson H.M."/>
            <person name="Angeli S."/>
            <person name="Foret S."/>
            <person name="Bucher G."/>
            <person name="Schuetz S."/>
            <person name="Maleszka R."/>
            <person name="Wimmer E.A."/>
            <person name="Beeman R.W."/>
            <person name="Lorenzen M."/>
            <person name="Tomoyasu Y."/>
            <person name="Miller S.C."/>
            <person name="Grossmann D."/>
            <person name="Bucher G."/>
        </authorList>
    </citation>
    <scope>NUCLEOTIDE SEQUENCE [LARGE SCALE GENOMIC DNA]</scope>
    <source>
        <strain evidence="1 2">Georgia GA2</strain>
    </source>
</reference>
<name>A0A139WDI0_TRICA</name>
<reference evidence="1 2" key="2">
    <citation type="journal article" date="2010" name="Nucleic Acids Res.">
        <title>BeetleBase in 2010: revisions to provide comprehensive genomic information for Tribolium castaneum.</title>
        <authorList>
            <person name="Kim H.S."/>
            <person name="Murphy T."/>
            <person name="Xia J."/>
            <person name="Caragea D."/>
            <person name="Park Y."/>
            <person name="Beeman R.W."/>
            <person name="Lorenzen M.D."/>
            <person name="Butcher S."/>
            <person name="Manak J.R."/>
            <person name="Brown S.J."/>
        </authorList>
    </citation>
    <scope>GENOME REANNOTATION</scope>
    <source>
        <strain evidence="1 2">Georgia GA2</strain>
    </source>
</reference>
<accession>A0A139WDI0</accession>
<protein>
    <submittedName>
        <fullName evidence="1">Uncharacterized protein</fullName>
    </submittedName>
</protein>
<evidence type="ECO:0000313" key="1">
    <source>
        <dbReference type="EMBL" id="KYB26009.1"/>
    </source>
</evidence>
<organism evidence="1 2">
    <name type="scientific">Tribolium castaneum</name>
    <name type="common">Red flour beetle</name>
    <dbReference type="NCBI Taxonomy" id="7070"/>
    <lineage>
        <taxon>Eukaryota</taxon>
        <taxon>Metazoa</taxon>
        <taxon>Ecdysozoa</taxon>
        <taxon>Arthropoda</taxon>
        <taxon>Hexapoda</taxon>
        <taxon>Insecta</taxon>
        <taxon>Pterygota</taxon>
        <taxon>Neoptera</taxon>
        <taxon>Endopterygota</taxon>
        <taxon>Coleoptera</taxon>
        <taxon>Polyphaga</taxon>
        <taxon>Cucujiformia</taxon>
        <taxon>Tenebrionidae</taxon>
        <taxon>Tenebrionidae incertae sedis</taxon>
        <taxon>Tribolium</taxon>
    </lineage>
</organism>
<keyword evidence="2" id="KW-1185">Reference proteome</keyword>
<gene>
    <name evidence="1" type="primary">AUGUSTUS-3.0.2_33914</name>
    <name evidence="1" type="ORF">TcasGA2_TC033914</name>
</gene>
<dbReference type="InParanoid" id="A0A139WDI0"/>
<dbReference type="Proteomes" id="UP000007266">
    <property type="component" value="Linkage group 8"/>
</dbReference>
<dbReference type="AlphaFoldDB" id="A0A139WDI0"/>
<proteinExistence type="predicted"/>